<dbReference type="EMBL" id="JBCAUS010000007">
    <property type="protein sequence ID" value="MEL4306219.1"/>
    <property type="molecule type" value="Genomic_DNA"/>
</dbReference>
<name>A0ABU9KY37_9EURY</name>
<dbReference type="Proteomes" id="UP001396646">
    <property type="component" value="Unassembled WGS sequence"/>
</dbReference>
<evidence type="ECO:0000313" key="2">
    <source>
        <dbReference type="Proteomes" id="UP001396646"/>
    </source>
</evidence>
<keyword evidence="2" id="KW-1185">Reference proteome</keyword>
<organism evidence="1 2">
    <name type="scientific">Methanococcoides cohabitans</name>
    <dbReference type="NCBI Taxonomy" id="3136559"/>
    <lineage>
        <taxon>Archaea</taxon>
        <taxon>Methanobacteriati</taxon>
        <taxon>Methanobacteriota</taxon>
        <taxon>Stenosarchaea group</taxon>
        <taxon>Methanomicrobia</taxon>
        <taxon>Methanosarcinales</taxon>
        <taxon>Methanosarcinaceae</taxon>
        <taxon>Methanococcoides</taxon>
    </lineage>
</organism>
<dbReference type="RefSeq" id="WP_342127828.1">
    <property type="nucleotide sequence ID" value="NZ_JBCAUS010000007.1"/>
</dbReference>
<gene>
    <name evidence="1" type="ORF">WOA13_10350</name>
</gene>
<reference evidence="1 2" key="1">
    <citation type="submission" date="2024-04" db="EMBL/GenBank/DDBJ databases">
        <title>Methanococcoides sp. LMO-2.</title>
        <authorList>
            <person name="Liang L."/>
        </authorList>
    </citation>
    <scope>NUCLEOTIDE SEQUENCE [LARGE SCALE GENOMIC DNA]</scope>
    <source>
        <strain evidence="1 2">LMO-2</strain>
    </source>
</reference>
<evidence type="ECO:0000313" key="1">
    <source>
        <dbReference type="EMBL" id="MEL4306219.1"/>
    </source>
</evidence>
<accession>A0ABU9KY37</accession>
<protein>
    <submittedName>
        <fullName evidence="1">Uncharacterized protein</fullName>
    </submittedName>
</protein>
<proteinExistence type="predicted"/>
<comment type="caution">
    <text evidence="1">The sequence shown here is derived from an EMBL/GenBank/DDBJ whole genome shotgun (WGS) entry which is preliminary data.</text>
</comment>
<sequence length="243" mass="27865">MDQKTLNKIRVAGIVLNWIEELAPKMYPYVEFIKNEDESEGKYRIAELTGEGLEIHEIMERKYLKWYACVLEMLQEYYPEKVEEFTAAYENALPYVTLDHKPKLANSCKMQFEFSKYLTAQKTILSHLFAKMSAMEITESKPEENEAVGVESTQVDVPAEMRGAIFEQAIKPVLDGEMKKLAQDGTISTRVADITEEILACNGSDIKKVRSGCERLQQICRDDASCKENMKQLEPLFNIISRL</sequence>